<dbReference type="Proteomes" id="UP001597568">
    <property type="component" value="Unassembled WGS sequence"/>
</dbReference>
<organism evidence="2 3">
    <name type="scientific">Kurthia populi</name>
    <dbReference type="NCBI Taxonomy" id="1562132"/>
    <lineage>
        <taxon>Bacteria</taxon>
        <taxon>Bacillati</taxon>
        <taxon>Bacillota</taxon>
        <taxon>Bacilli</taxon>
        <taxon>Bacillales</taxon>
        <taxon>Caryophanaceae</taxon>
        <taxon>Kurthia</taxon>
    </lineage>
</organism>
<dbReference type="EMBL" id="JBHUOR010000105">
    <property type="protein sequence ID" value="MFD2869198.1"/>
    <property type="molecule type" value="Genomic_DNA"/>
</dbReference>
<protein>
    <submittedName>
        <fullName evidence="2">Uncharacterized protein</fullName>
    </submittedName>
</protein>
<feature type="coiled-coil region" evidence="1">
    <location>
        <begin position="24"/>
        <end position="103"/>
    </location>
</feature>
<proteinExistence type="predicted"/>
<accession>A0ABW5Y1I6</accession>
<name>A0ABW5Y1I6_9BACL</name>
<evidence type="ECO:0000313" key="2">
    <source>
        <dbReference type="EMBL" id="MFD2869198.1"/>
    </source>
</evidence>
<reference evidence="3" key="1">
    <citation type="journal article" date="2019" name="Int. J. Syst. Evol. Microbiol.">
        <title>The Global Catalogue of Microorganisms (GCM) 10K type strain sequencing project: providing services to taxonomists for standard genome sequencing and annotation.</title>
        <authorList>
            <consortium name="The Broad Institute Genomics Platform"/>
            <consortium name="The Broad Institute Genome Sequencing Center for Infectious Disease"/>
            <person name="Wu L."/>
            <person name="Ma J."/>
        </authorList>
    </citation>
    <scope>NUCLEOTIDE SEQUENCE [LARGE SCALE GENOMIC DNA]</scope>
    <source>
        <strain evidence="3">KCTC 33522</strain>
    </source>
</reference>
<gene>
    <name evidence="2" type="ORF">ACFSY7_11905</name>
</gene>
<keyword evidence="1" id="KW-0175">Coiled coil</keyword>
<evidence type="ECO:0000256" key="1">
    <source>
        <dbReference type="SAM" id="Coils"/>
    </source>
</evidence>
<comment type="caution">
    <text evidence="2">The sequence shown here is derived from an EMBL/GenBank/DDBJ whole genome shotgun (WGS) entry which is preliminary data.</text>
</comment>
<dbReference type="RefSeq" id="WP_380147992.1">
    <property type="nucleotide sequence ID" value="NZ_JBHUOR010000105.1"/>
</dbReference>
<evidence type="ECO:0000313" key="3">
    <source>
        <dbReference type="Proteomes" id="UP001597568"/>
    </source>
</evidence>
<keyword evidence="3" id="KW-1185">Reference proteome</keyword>
<sequence length="104" mass="12123">MKKIIKLVCAIAVIFSVIGFFVGKKVAENQITHHQESITELKKDVRELTLKRGKYLQDAKEFELYANSIPEILREVSRYQTELDEKKAELKVVEEEIEKTKNKD</sequence>